<keyword evidence="1" id="KW-0489">Methyltransferase</keyword>
<sequence length="349" mass="38182">MVSAEAAAWALRLFVGREPTDPAEVEFHRGHPDLQSLRQSFAATVEFQDFLQRSVLPPPTYAMPAFLLRHPENPAIPVVFEEPTLARPVSQLCTASQFDEPEFRTWCSALDLTPDKHRKVWEFCYVAAVMWAAGVLEPGNRALGFGCGTEPVPALLARLGLDVLATDAPQGIVAGQAGDPAHQHTGGLFNLEKPTILDRATFLERVTFRPVDMNAIPADLGGFDVCWSSGASGHLGSIQHGLDFFENSLAALKPGGLAVHTTEFNLQSNDDTHEDTAVSLFRKRDIEALLGRLADAGHEVWPLNLHPGTTPMDEFIDLPPYSLPHLKLRAARHVLTSIGLVVRKRAEQV</sequence>
<dbReference type="EMBL" id="JBHLVZ010000076">
    <property type="protein sequence ID" value="MFC0388119.1"/>
    <property type="molecule type" value="Genomic_DNA"/>
</dbReference>
<dbReference type="InterPro" id="IPR029063">
    <property type="entry name" value="SAM-dependent_MTases_sf"/>
</dbReference>
<dbReference type="RefSeq" id="WP_377054231.1">
    <property type="nucleotide sequence ID" value="NZ_JBHLVZ010000076.1"/>
</dbReference>
<reference evidence="1 2" key="1">
    <citation type="submission" date="2024-09" db="EMBL/GenBank/DDBJ databases">
        <authorList>
            <person name="Sun Q."/>
            <person name="Mori K."/>
        </authorList>
    </citation>
    <scope>NUCLEOTIDE SEQUENCE [LARGE SCALE GENOMIC DNA]</scope>
    <source>
        <strain evidence="1 2">CCM 7468</strain>
    </source>
</reference>
<proteinExistence type="predicted"/>
<dbReference type="GO" id="GO:0008168">
    <property type="term" value="F:methyltransferase activity"/>
    <property type="evidence" value="ECO:0007669"/>
    <property type="project" value="UniProtKB-KW"/>
</dbReference>
<dbReference type="SUPFAM" id="SSF53335">
    <property type="entry name" value="S-adenosyl-L-methionine-dependent methyltransferases"/>
    <property type="match status" value="1"/>
</dbReference>
<organism evidence="1 2">
    <name type="scientific">Muricoccus vinaceus</name>
    <dbReference type="NCBI Taxonomy" id="424704"/>
    <lineage>
        <taxon>Bacteria</taxon>
        <taxon>Pseudomonadati</taxon>
        <taxon>Pseudomonadota</taxon>
        <taxon>Alphaproteobacteria</taxon>
        <taxon>Acetobacterales</taxon>
        <taxon>Roseomonadaceae</taxon>
        <taxon>Muricoccus</taxon>
    </lineage>
</organism>
<keyword evidence="1" id="KW-0808">Transferase</keyword>
<dbReference type="GO" id="GO:0032259">
    <property type="term" value="P:methylation"/>
    <property type="evidence" value="ECO:0007669"/>
    <property type="project" value="UniProtKB-KW"/>
</dbReference>
<protein>
    <submittedName>
        <fullName evidence="1">SAM-dependent methyltransferase</fullName>
        <ecNumber evidence="1">2.1.1.-</ecNumber>
    </submittedName>
</protein>
<keyword evidence="2" id="KW-1185">Reference proteome</keyword>
<dbReference type="Gene3D" id="3.40.50.150">
    <property type="entry name" value="Vaccinia Virus protein VP39"/>
    <property type="match status" value="1"/>
</dbReference>
<evidence type="ECO:0000313" key="1">
    <source>
        <dbReference type="EMBL" id="MFC0388119.1"/>
    </source>
</evidence>
<accession>A0ABV6IWY1</accession>
<name>A0ABV6IWY1_9PROT</name>
<evidence type="ECO:0000313" key="2">
    <source>
        <dbReference type="Proteomes" id="UP001589789"/>
    </source>
</evidence>
<gene>
    <name evidence="1" type="ORF">ACFFIC_21630</name>
</gene>
<dbReference type="EC" id="2.1.1.-" evidence="1"/>
<comment type="caution">
    <text evidence="1">The sequence shown here is derived from an EMBL/GenBank/DDBJ whole genome shotgun (WGS) entry which is preliminary data.</text>
</comment>
<dbReference type="Proteomes" id="UP001589789">
    <property type="component" value="Unassembled WGS sequence"/>
</dbReference>